<dbReference type="PANTHER" id="PTHR30346">
    <property type="entry name" value="TRANSCRIPTIONAL DUAL REGULATOR HCAR-RELATED"/>
    <property type="match status" value="1"/>
</dbReference>
<protein>
    <submittedName>
        <fullName evidence="6">LysR family transcriptional regulator</fullName>
    </submittedName>
</protein>
<evidence type="ECO:0000313" key="6">
    <source>
        <dbReference type="EMBL" id="MFB9520268.1"/>
    </source>
</evidence>
<keyword evidence="2" id="KW-0805">Transcription regulation</keyword>
<keyword evidence="7" id="KW-1185">Reference proteome</keyword>
<dbReference type="PRINTS" id="PR00039">
    <property type="entry name" value="HTHLYSR"/>
</dbReference>
<dbReference type="SUPFAM" id="SSF53850">
    <property type="entry name" value="Periplasmic binding protein-like II"/>
    <property type="match status" value="1"/>
</dbReference>
<evidence type="ECO:0000259" key="5">
    <source>
        <dbReference type="PROSITE" id="PS50931"/>
    </source>
</evidence>
<dbReference type="Pfam" id="PF00126">
    <property type="entry name" value="HTH_1"/>
    <property type="match status" value="1"/>
</dbReference>
<dbReference type="InterPro" id="IPR036390">
    <property type="entry name" value="WH_DNA-bd_sf"/>
</dbReference>
<dbReference type="Pfam" id="PF03466">
    <property type="entry name" value="LysR_substrate"/>
    <property type="match status" value="1"/>
</dbReference>
<dbReference type="InterPro" id="IPR005119">
    <property type="entry name" value="LysR_subst-bd"/>
</dbReference>
<dbReference type="PROSITE" id="PS50931">
    <property type="entry name" value="HTH_LYSR"/>
    <property type="match status" value="1"/>
</dbReference>
<organism evidence="6 7">
    <name type="scientific">Streptomyces cremeus</name>
    <dbReference type="NCBI Taxonomy" id="66881"/>
    <lineage>
        <taxon>Bacteria</taxon>
        <taxon>Bacillati</taxon>
        <taxon>Actinomycetota</taxon>
        <taxon>Actinomycetes</taxon>
        <taxon>Kitasatosporales</taxon>
        <taxon>Streptomycetaceae</taxon>
        <taxon>Streptomyces</taxon>
    </lineage>
</organism>
<dbReference type="InterPro" id="IPR036388">
    <property type="entry name" value="WH-like_DNA-bd_sf"/>
</dbReference>
<evidence type="ECO:0000313" key="7">
    <source>
        <dbReference type="Proteomes" id="UP001589718"/>
    </source>
</evidence>
<dbReference type="Gene3D" id="1.10.10.10">
    <property type="entry name" value="Winged helix-like DNA-binding domain superfamily/Winged helix DNA-binding domain"/>
    <property type="match status" value="1"/>
</dbReference>
<dbReference type="InterPro" id="IPR000847">
    <property type="entry name" value="LysR_HTH_N"/>
</dbReference>
<evidence type="ECO:0000256" key="3">
    <source>
        <dbReference type="ARBA" id="ARBA00023125"/>
    </source>
</evidence>
<evidence type="ECO:0000256" key="4">
    <source>
        <dbReference type="ARBA" id="ARBA00023163"/>
    </source>
</evidence>
<sequence>MEIEAVRTFVAVVEFGQFREAAAELRVTQQAVSKRVAGLERTLGVTLFVRTARGARPTLDGQAFLPHARELLRTVERAAASVRPGSRALRVDVLHRRIAPALALHGFRASHPGTDVDVVALGDSDATYAMEALLAGDIDATFRAVPGYDLPRGIRAERVLHDPLDLLVGPRHQLASVRSLTPADVAGHRIWVRGDKRGAEWAAYYDGLGKAFGLRIDAVGPDFGTEALMDAIAESDALATLVGSRDRHVWPDTHDLRRIPLHGPTPLYPHSFLYRTGDRHPGLAALLQHLVRTRPAPPADAWTPSWAR</sequence>
<proteinExistence type="inferred from homology"/>
<keyword evidence="4" id="KW-0804">Transcription</keyword>
<dbReference type="Proteomes" id="UP001589718">
    <property type="component" value="Unassembled WGS sequence"/>
</dbReference>
<reference evidence="6 7" key="1">
    <citation type="submission" date="2024-09" db="EMBL/GenBank/DDBJ databases">
        <authorList>
            <person name="Sun Q."/>
            <person name="Mori K."/>
        </authorList>
    </citation>
    <scope>NUCLEOTIDE SEQUENCE [LARGE SCALE GENOMIC DNA]</scope>
    <source>
        <strain evidence="6 7">JCM 4362</strain>
    </source>
</reference>
<gene>
    <name evidence="6" type="ORF">ACFFTU_09950</name>
</gene>
<evidence type="ECO:0000256" key="1">
    <source>
        <dbReference type="ARBA" id="ARBA00009437"/>
    </source>
</evidence>
<dbReference type="EMBL" id="JBHMCR010000005">
    <property type="protein sequence ID" value="MFB9520268.1"/>
    <property type="molecule type" value="Genomic_DNA"/>
</dbReference>
<dbReference type="SUPFAM" id="SSF46785">
    <property type="entry name" value="Winged helix' DNA-binding domain"/>
    <property type="match status" value="1"/>
</dbReference>
<comment type="similarity">
    <text evidence="1">Belongs to the LysR transcriptional regulatory family.</text>
</comment>
<name>A0ABV5PBX5_STRCM</name>
<dbReference type="RefSeq" id="WP_345227589.1">
    <property type="nucleotide sequence ID" value="NZ_BAAAXE010000014.1"/>
</dbReference>
<keyword evidence="3" id="KW-0238">DNA-binding</keyword>
<dbReference type="Gene3D" id="3.40.190.10">
    <property type="entry name" value="Periplasmic binding protein-like II"/>
    <property type="match status" value="2"/>
</dbReference>
<feature type="domain" description="HTH lysR-type" evidence="5">
    <location>
        <begin position="1"/>
        <end position="58"/>
    </location>
</feature>
<evidence type="ECO:0000256" key="2">
    <source>
        <dbReference type="ARBA" id="ARBA00023015"/>
    </source>
</evidence>
<dbReference type="PANTHER" id="PTHR30346:SF0">
    <property type="entry name" value="HCA OPERON TRANSCRIPTIONAL ACTIVATOR HCAR"/>
    <property type="match status" value="1"/>
</dbReference>
<accession>A0ABV5PBX5</accession>
<comment type="caution">
    <text evidence="6">The sequence shown here is derived from an EMBL/GenBank/DDBJ whole genome shotgun (WGS) entry which is preliminary data.</text>
</comment>